<organism evidence="2">
    <name type="scientific">Pithovirus LCPAC101</name>
    <dbReference type="NCBI Taxonomy" id="2506586"/>
    <lineage>
        <taxon>Viruses</taxon>
        <taxon>Pithoviruses</taxon>
    </lineage>
</organism>
<keyword evidence="1" id="KW-0812">Transmembrane</keyword>
<evidence type="ECO:0008006" key="3">
    <source>
        <dbReference type="Google" id="ProtNLM"/>
    </source>
</evidence>
<name>A0A481Z560_9VIRU</name>
<keyword evidence="1" id="KW-1133">Transmembrane helix</keyword>
<reference evidence="2" key="1">
    <citation type="journal article" date="2019" name="MBio">
        <title>Virus Genomes from Deep Sea Sediments Expand the Ocean Megavirome and Support Independent Origins of Viral Gigantism.</title>
        <authorList>
            <person name="Backstrom D."/>
            <person name="Yutin N."/>
            <person name="Jorgensen S.L."/>
            <person name="Dharamshi J."/>
            <person name="Homa F."/>
            <person name="Zaremba-Niedwiedzka K."/>
            <person name="Spang A."/>
            <person name="Wolf Y.I."/>
            <person name="Koonin E.V."/>
            <person name="Ettema T.J."/>
        </authorList>
    </citation>
    <scope>NUCLEOTIDE SEQUENCE</scope>
</reference>
<keyword evidence="1" id="KW-0472">Membrane</keyword>
<protein>
    <recommendedName>
        <fullName evidence="3">Permuted papain-like amidase</fullName>
    </recommendedName>
</protein>
<feature type="transmembrane region" description="Helical" evidence="1">
    <location>
        <begin position="6"/>
        <end position="28"/>
    </location>
</feature>
<dbReference type="EMBL" id="MK500440">
    <property type="protein sequence ID" value="QBK89780.1"/>
    <property type="molecule type" value="Genomic_DNA"/>
</dbReference>
<dbReference type="SUPFAM" id="SSF54001">
    <property type="entry name" value="Cysteine proteinases"/>
    <property type="match status" value="1"/>
</dbReference>
<accession>A0A481Z560</accession>
<evidence type="ECO:0000313" key="2">
    <source>
        <dbReference type="EMBL" id="QBK89780.1"/>
    </source>
</evidence>
<dbReference type="Gene3D" id="3.90.1720.10">
    <property type="entry name" value="endopeptidase domain like (from Nostoc punctiforme)"/>
    <property type="match status" value="1"/>
</dbReference>
<proteinExistence type="predicted"/>
<dbReference type="InterPro" id="IPR038765">
    <property type="entry name" value="Papain-like_cys_pep_sf"/>
</dbReference>
<gene>
    <name evidence="2" type="ORF">LCPAC101_00630</name>
</gene>
<sequence>MSEICYRIGLVILTVLILFFILLVIIIFQLDRYPDNEFTTHDHQHLLDAVKRCNENNALRQDDDESMDIGDEDDDEDNYDMNGFSDYSNVSYNDINFNNGDILAIAYKNIHGRLVKVFTGSIWTHIGMVYRPSKYMCDQSDGELEEGKIYIIEMARYSRNERGLVLKPIEKWISWNESSMIGYRKYNGENEFPLEEMEYILEKSENYDEDLLVTSWLKTMVNRTYYKQDKDYYYCSEFIVHMMQKIGVLKKKIMPSSFQPWQLLYSKMDLHSGYSYASPILFRGK</sequence>
<evidence type="ECO:0000256" key="1">
    <source>
        <dbReference type="SAM" id="Phobius"/>
    </source>
</evidence>